<evidence type="ECO:0000256" key="4">
    <source>
        <dbReference type="ARBA" id="ARBA00061114"/>
    </source>
</evidence>
<gene>
    <name evidence="7" type="primary">RFX7</name>
</gene>
<evidence type="ECO:0000313" key="7">
    <source>
        <dbReference type="Ensembl" id="ENSGMOP00000025402.1"/>
    </source>
</evidence>
<accession>A0A8C5A0U6</accession>
<dbReference type="InterPro" id="IPR039779">
    <property type="entry name" value="RFX-like"/>
</dbReference>
<feature type="compositionally biased region" description="Low complexity" evidence="5">
    <location>
        <begin position="525"/>
        <end position="537"/>
    </location>
</feature>
<evidence type="ECO:0000256" key="3">
    <source>
        <dbReference type="ARBA" id="ARBA00023242"/>
    </source>
</evidence>
<feature type="compositionally biased region" description="Basic and acidic residues" evidence="5">
    <location>
        <begin position="1"/>
        <end position="15"/>
    </location>
</feature>
<dbReference type="OrthoDB" id="10069709at2759"/>
<feature type="region of interest" description="Disordered" evidence="5">
    <location>
        <begin position="1361"/>
        <end position="1380"/>
    </location>
</feature>
<keyword evidence="8" id="KW-1185">Reference proteome</keyword>
<dbReference type="Proteomes" id="UP000694546">
    <property type="component" value="Chromosome 14"/>
</dbReference>
<organism evidence="7 8">
    <name type="scientific">Gadus morhua</name>
    <name type="common">Atlantic cod</name>
    <dbReference type="NCBI Taxonomy" id="8049"/>
    <lineage>
        <taxon>Eukaryota</taxon>
        <taxon>Metazoa</taxon>
        <taxon>Chordata</taxon>
        <taxon>Craniata</taxon>
        <taxon>Vertebrata</taxon>
        <taxon>Euteleostomi</taxon>
        <taxon>Actinopterygii</taxon>
        <taxon>Neopterygii</taxon>
        <taxon>Teleostei</taxon>
        <taxon>Neoteleostei</taxon>
        <taxon>Acanthomorphata</taxon>
        <taxon>Zeiogadaria</taxon>
        <taxon>Gadariae</taxon>
        <taxon>Gadiformes</taxon>
        <taxon>Gadoidei</taxon>
        <taxon>Gadidae</taxon>
        <taxon>Gadus</taxon>
    </lineage>
</organism>
<evidence type="ECO:0000259" key="6">
    <source>
        <dbReference type="PROSITE" id="PS51526"/>
    </source>
</evidence>
<reference evidence="7" key="2">
    <citation type="submission" date="2025-09" db="UniProtKB">
        <authorList>
            <consortium name="Ensembl"/>
        </authorList>
    </citation>
    <scope>IDENTIFICATION</scope>
</reference>
<dbReference type="Gene3D" id="6.10.140.1290">
    <property type="match status" value="1"/>
</dbReference>
<feature type="compositionally biased region" description="Low complexity" evidence="5">
    <location>
        <begin position="362"/>
        <end position="376"/>
    </location>
</feature>
<dbReference type="Pfam" id="PF02257">
    <property type="entry name" value="RFX_DNA_binding"/>
    <property type="match status" value="1"/>
</dbReference>
<dbReference type="GO" id="GO:0005634">
    <property type="term" value="C:nucleus"/>
    <property type="evidence" value="ECO:0007669"/>
    <property type="project" value="UniProtKB-SubCell"/>
</dbReference>
<sequence>MDEDLPRNGLHHDPDPGVSLPPLDPGQHHDPGVTLPPLDPGVTLPSLGHTGIPLPPLVPGLQGCEASALQLRIKNSISKSVQSKVDTMLQDVDKFTDIEKLYLYLKLPTGSSVTTDKSEQALATSSRTQQTHAFHWIRSHLEEHPETSLPKQEVYDEYKSYCDNLNYHPLSAADFGKMMKNVFPNMKARRLGMRGKSKYCYSGLRKRALVSMPSLPTLDLHKTGNSFEALDSPGPISNIKEEVRYAACGLVCEWAQKVLSRPFNAVEDLARFLLNSHYISNKSVAALSIMANTAAGVKSPQSASAFVPTPEAGPYQPQAAARPSPSIDAKQQLQRKIHMKQQEQRLTSPPPAEGPARRTEEGAPPAGRALLGARPAHPSPQPPLGLVVATVQSPLTVQRGRSLLSPSPAAENKVGPLSLQVVAPPVQSPRAAPPDRAARQRYPQILPKPSATSALALHPPPTVLLAGSALQAVLPACHLSPGPLLQMTAVPLPRGGAPPPPTPAPQHGTAEENQGASPQNIRGSAAPPTAPAVGPGPADQPPSIDVEMEVEVIHQNSQHRNANGLALNPGTVTPRGQPRAASVPIPQTRGYLGLEERSYRKTSVTCSLGTITGTILEGGNNIINNQSTLHSNVSTRNLGDVSVPNADKSPSLRRSSDGLLFSNNNTTSPRKRTGLSPDPHYSPLKRVFTSRPAEGYSDDFRDEITAMTSRPPSTGAPLRPESAPVFSRGLMRGGSAVSPHGPALSTAPFTTSGFQTVARTQSTVEQRSRSTCSFMESPPSFGRGALIRKQQQYHMTHVEAISNSPDLHRQTLVSNNNPLCSTEGLSGPHMEQPYCRMDPLSDHQRTSTPLRDPLSAMGQPPACGPAAMQTGAGYFLEDDDVTQDSIVEELVQMEEQMKLNLQQFGPCASSQRQQTPMQGRAASSNQVVTPFYHSRNSSCTPVQTPTPTPTSEMMGGARALMSPCSRMAPTTPVDGALGGGCHTPMGTPTPTCSSAAQAGLVECRNPFAFTPINSSVTGYHGSSTVSCSPVKPMQRPTATHPDKAKLEWMNESYNCSAQSHSGLGLIPSYQDLAEDHFQKPHAFAIPGQTIHPQGRHHHGHLGRLTPVSPVQQQAPSMARREGFAVPAPLDNKATGAPAANTAFRCRSVSPAVGQRNTGTNGPPHMARTLVSPQFHSPVAPEMLNIFANSHQNMSVSSLAQRSQSVPVNVMMQTEVLPLQGQHQSLGSILLGKMELDCDTGRGLGRTHLSSSYTACMNLSQMVEPAPTGANHQALRSADNHSDYRFQKPTYLTQGPTNEQMMLCSGGGANPSGISRQYHQQAPPPHLTAAPPEQRRQQQGQLLDFNTTVKKLISENSCLHSGKRLSEQASEHSTGGQEYPGEMGTTLDLSSTISDLNTLDTNLLFDPNQQQGQYQDTTPEDIMNDPLFQQICSETANASGFDWLESKDHPTVGLIG</sequence>
<dbReference type="InterPro" id="IPR003150">
    <property type="entry name" value="DNA-bd_RFX"/>
</dbReference>
<feature type="region of interest" description="Disordered" evidence="5">
    <location>
        <begin position="303"/>
        <end position="381"/>
    </location>
</feature>
<dbReference type="PANTHER" id="PTHR12619">
    <property type="entry name" value="RFX TRANSCRIPTION FACTOR FAMILY"/>
    <property type="match status" value="1"/>
</dbReference>
<keyword evidence="3" id="KW-0539">Nucleus</keyword>
<dbReference type="Gene3D" id="1.10.10.10">
    <property type="entry name" value="Winged helix-like DNA-binding domain superfamily/Winged helix DNA-binding domain"/>
    <property type="match status" value="1"/>
</dbReference>
<feature type="region of interest" description="Disordered" evidence="5">
    <location>
        <begin position="1"/>
        <end position="47"/>
    </location>
</feature>
<dbReference type="InterPro" id="IPR036388">
    <property type="entry name" value="WH-like_DNA-bd_sf"/>
</dbReference>
<feature type="compositionally biased region" description="Polar residues" evidence="5">
    <location>
        <begin position="511"/>
        <end position="522"/>
    </location>
</feature>
<evidence type="ECO:0000256" key="2">
    <source>
        <dbReference type="ARBA" id="ARBA00023125"/>
    </source>
</evidence>
<feature type="region of interest" description="Disordered" evidence="5">
    <location>
        <begin position="640"/>
        <end position="685"/>
    </location>
</feature>
<dbReference type="InterPro" id="IPR036390">
    <property type="entry name" value="WH_DNA-bd_sf"/>
</dbReference>
<evidence type="ECO:0000313" key="8">
    <source>
        <dbReference type="Proteomes" id="UP000694546"/>
    </source>
</evidence>
<comment type="subcellular location">
    <subcellularLocation>
        <location evidence="1">Nucleus</location>
    </subcellularLocation>
</comment>
<evidence type="ECO:0000256" key="1">
    <source>
        <dbReference type="ARBA" id="ARBA00004123"/>
    </source>
</evidence>
<reference evidence="7" key="1">
    <citation type="submission" date="2025-08" db="UniProtKB">
        <authorList>
            <consortium name="Ensembl"/>
        </authorList>
    </citation>
    <scope>IDENTIFICATION</scope>
</reference>
<feature type="region of interest" description="Disordered" evidence="5">
    <location>
        <begin position="561"/>
        <end position="584"/>
    </location>
</feature>
<dbReference type="PROSITE" id="PS51526">
    <property type="entry name" value="RFX_DBD"/>
    <property type="match status" value="1"/>
</dbReference>
<comment type="similarity">
    <text evidence="4">Belongs to the RFX family.</text>
</comment>
<feature type="region of interest" description="Disordered" evidence="5">
    <location>
        <begin position="1304"/>
        <end position="1336"/>
    </location>
</feature>
<name>A0A8C5A0U6_GADMO</name>
<evidence type="ECO:0000256" key="5">
    <source>
        <dbReference type="SAM" id="MobiDB-lite"/>
    </source>
</evidence>
<dbReference type="RefSeq" id="XP_030233617.1">
    <property type="nucleotide sequence ID" value="XM_030377757.1"/>
</dbReference>
<feature type="domain" description="RFX-type winged-helix" evidence="6">
    <location>
        <begin position="133"/>
        <end position="208"/>
    </location>
</feature>
<dbReference type="Pfam" id="PF18326">
    <property type="entry name" value="RFX5_N"/>
    <property type="match status" value="1"/>
</dbReference>
<feature type="region of interest" description="Disordered" evidence="5">
    <location>
        <begin position="490"/>
        <end position="543"/>
    </location>
</feature>
<dbReference type="FunFam" id="1.10.10.10:FF:000128">
    <property type="entry name" value="DNA-binding protein RFX5 isoform X1"/>
    <property type="match status" value="1"/>
</dbReference>
<dbReference type="GO" id="GO:0000978">
    <property type="term" value="F:RNA polymerase II cis-regulatory region sequence-specific DNA binding"/>
    <property type="evidence" value="ECO:0007669"/>
    <property type="project" value="TreeGrafter"/>
</dbReference>
<proteinExistence type="inferred from homology"/>
<feature type="region of interest" description="Disordered" evidence="5">
    <location>
        <begin position="932"/>
        <end position="953"/>
    </location>
</feature>
<dbReference type="GO" id="GO:0000981">
    <property type="term" value="F:DNA-binding transcription factor activity, RNA polymerase II-specific"/>
    <property type="evidence" value="ECO:0007669"/>
    <property type="project" value="TreeGrafter"/>
</dbReference>
<dbReference type="PANTHER" id="PTHR12619:SF2">
    <property type="entry name" value="DNA-BINDING PROTEIN RFX7"/>
    <property type="match status" value="1"/>
</dbReference>
<dbReference type="SUPFAM" id="SSF46785">
    <property type="entry name" value="Winged helix' DNA-binding domain"/>
    <property type="match status" value="1"/>
</dbReference>
<keyword evidence="2" id="KW-0238">DNA-binding</keyword>
<protein>
    <submittedName>
        <fullName evidence="7">Regulatory factor X7</fullName>
    </submittedName>
</protein>
<dbReference type="Ensembl" id="ENSGMOT00000049816.1">
    <property type="protein sequence ID" value="ENSGMOP00000025402.1"/>
    <property type="gene ID" value="ENSGMOG00000026428.1"/>
</dbReference>
<dbReference type="GeneID" id="115559091"/>
<dbReference type="GeneTree" id="ENSGT01050000244970"/>